<comment type="caution">
    <text evidence="6">The sequence shown here is derived from an EMBL/GenBank/DDBJ whole genome shotgun (WGS) entry which is preliminary data.</text>
</comment>
<keyword evidence="7" id="KW-1185">Reference proteome</keyword>
<feature type="signal peptide" evidence="3">
    <location>
        <begin position="1"/>
        <end position="31"/>
    </location>
</feature>
<keyword evidence="2" id="KW-0472">Membrane</keyword>
<keyword evidence="3" id="KW-0732">Signal</keyword>
<feature type="domain" description="Cadherin-like beta-sandwich-like" evidence="5">
    <location>
        <begin position="163"/>
        <end position="244"/>
    </location>
</feature>
<dbReference type="PROSITE" id="PS51318">
    <property type="entry name" value="TAT"/>
    <property type="match status" value="1"/>
</dbReference>
<evidence type="ECO:0000259" key="5">
    <source>
        <dbReference type="Pfam" id="PF12733"/>
    </source>
</evidence>
<feature type="compositionally biased region" description="Acidic residues" evidence="1">
    <location>
        <begin position="534"/>
        <end position="544"/>
    </location>
</feature>
<dbReference type="GO" id="GO:0000272">
    <property type="term" value="P:polysaccharide catabolic process"/>
    <property type="evidence" value="ECO:0007669"/>
    <property type="project" value="InterPro"/>
</dbReference>
<evidence type="ECO:0000313" key="7">
    <source>
        <dbReference type="Proteomes" id="UP001241537"/>
    </source>
</evidence>
<dbReference type="GO" id="GO:0030246">
    <property type="term" value="F:carbohydrate binding"/>
    <property type="evidence" value="ECO:0007669"/>
    <property type="project" value="InterPro"/>
</dbReference>
<dbReference type="Proteomes" id="UP001241537">
    <property type="component" value="Unassembled WGS sequence"/>
</dbReference>
<dbReference type="InterPro" id="IPR002102">
    <property type="entry name" value="Cohesin_dom"/>
</dbReference>
<feature type="chain" id="PRO_5042177321" evidence="3">
    <location>
        <begin position="32"/>
        <end position="544"/>
    </location>
</feature>
<dbReference type="CDD" id="cd08547">
    <property type="entry name" value="Type_II_cohesin"/>
    <property type="match status" value="1"/>
</dbReference>
<feature type="compositionally biased region" description="Acidic residues" evidence="1">
    <location>
        <begin position="500"/>
        <end position="523"/>
    </location>
</feature>
<evidence type="ECO:0000259" key="4">
    <source>
        <dbReference type="Pfam" id="PF00963"/>
    </source>
</evidence>
<sequence length="544" mass="57603">MKTNRRFLKSFLGGAVTVAAMSILLSVTAFAMNVSVSFTDPSAEVGEDVTVSMHILSDSGEALGSANIMLNYDASVLEFVSGDNAEGGAGSLHISGQATTDAKEWYYGLHFKALTGGTAKIEVATAEIYDADAKIATISHQGSSAVTVGAAAQESEAEKPAALNALSISPGTLSPVFSPEQSSYTAVVGDEVTRIAVSAVPAAEGARITVSGNESLELGENTISVQVNSADGAELGSYTITVTKQEGVTPAESAAAESSALTIDGKSYEIADSFDTTLLPAGYTTGSYSFKGRTVLAGTAPDNKLHIMYLLAEGGSGDLFLYDESSDSWAPYVEVGMSARAVTAVPLGADVQVPEELVSSRLNLNGKSVEGWIGAQDQGQNYCVFYGMNAEGEKSFYRFDLSEKTIQRYFDEAAGARAEKDAVSEELHTLHSLYRRRTIMMFVMFFVALAAVIAASVLALQSRHGEKRSAVRKDSVSGGGKEEERSDSDHLFADRAKDSDEQEPFSEEALEETDFTEISENEIAEAQAGQNSDSADDDFQDIEL</sequence>
<organism evidence="6 7">
    <name type="scientific">Moryella indoligenes</name>
    <dbReference type="NCBI Taxonomy" id="371674"/>
    <lineage>
        <taxon>Bacteria</taxon>
        <taxon>Bacillati</taxon>
        <taxon>Bacillota</taxon>
        <taxon>Clostridia</taxon>
        <taxon>Lachnospirales</taxon>
        <taxon>Lachnospiraceae</taxon>
        <taxon>Moryella</taxon>
    </lineage>
</organism>
<feature type="transmembrane region" description="Helical" evidence="2">
    <location>
        <begin position="439"/>
        <end position="460"/>
    </location>
</feature>
<gene>
    <name evidence="6" type="ORF">J2S20_001257</name>
</gene>
<evidence type="ECO:0000256" key="1">
    <source>
        <dbReference type="SAM" id="MobiDB-lite"/>
    </source>
</evidence>
<dbReference type="InterPro" id="IPR006311">
    <property type="entry name" value="TAT_signal"/>
</dbReference>
<evidence type="ECO:0000313" key="6">
    <source>
        <dbReference type="EMBL" id="MDQ0152565.1"/>
    </source>
</evidence>
<dbReference type="SUPFAM" id="SSF49384">
    <property type="entry name" value="Carbohydrate-binding domain"/>
    <property type="match status" value="1"/>
</dbReference>
<name>A0AAE3VAE2_9FIRM</name>
<evidence type="ECO:0000256" key="2">
    <source>
        <dbReference type="SAM" id="Phobius"/>
    </source>
</evidence>
<dbReference type="Pfam" id="PF00963">
    <property type="entry name" value="Cohesin"/>
    <property type="match status" value="1"/>
</dbReference>
<dbReference type="Gene3D" id="2.60.40.680">
    <property type="match status" value="1"/>
</dbReference>
<proteinExistence type="predicted"/>
<keyword evidence="2" id="KW-0812">Transmembrane</keyword>
<accession>A0AAE3VAE2</accession>
<dbReference type="InterPro" id="IPR025883">
    <property type="entry name" value="Cadherin-like_domain"/>
</dbReference>
<feature type="compositionally biased region" description="Basic and acidic residues" evidence="1">
    <location>
        <begin position="469"/>
        <end position="499"/>
    </location>
</feature>
<evidence type="ECO:0000256" key="3">
    <source>
        <dbReference type="SAM" id="SignalP"/>
    </source>
</evidence>
<dbReference type="EMBL" id="JAUSTO010000006">
    <property type="protein sequence ID" value="MDQ0152565.1"/>
    <property type="molecule type" value="Genomic_DNA"/>
</dbReference>
<dbReference type="Pfam" id="PF12733">
    <property type="entry name" value="Cadherin-like"/>
    <property type="match status" value="1"/>
</dbReference>
<protein>
    <submittedName>
        <fullName evidence="6">Methionine-rich copper-binding protein CopC</fullName>
    </submittedName>
</protein>
<dbReference type="RefSeq" id="WP_307254279.1">
    <property type="nucleotide sequence ID" value="NZ_JAUSTO010000006.1"/>
</dbReference>
<keyword evidence="2" id="KW-1133">Transmembrane helix</keyword>
<dbReference type="AlphaFoldDB" id="A0AAE3VAE2"/>
<dbReference type="InterPro" id="IPR008965">
    <property type="entry name" value="CBM2/CBM3_carb-bd_dom_sf"/>
</dbReference>
<reference evidence="6" key="1">
    <citation type="submission" date="2023-07" db="EMBL/GenBank/DDBJ databases">
        <title>Genomic Encyclopedia of Type Strains, Phase IV (KMG-IV): sequencing the most valuable type-strain genomes for metagenomic binning, comparative biology and taxonomic classification.</title>
        <authorList>
            <person name="Goeker M."/>
        </authorList>
    </citation>
    <scope>NUCLEOTIDE SEQUENCE</scope>
    <source>
        <strain evidence="6">DSM 19659</strain>
    </source>
</reference>
<feature type="region of interest" description="Disordered" evidence="1">
    <location>
        <begin position="469"/>
        <end position="544"/>
    </location>
</feature>
<feature type="domain" description="Cohesin" evidence="4">
    <location>
        <begin position="35"/>
        <end position="148"/>
    </location>
</feature>